<evidence type="ECO:0000313" key="20">
    <source>
        <dbReference type="Proteomes" id="UP000504632"/>
    </source>
</evidence>
<dbReference type="PANTHER" id="PTHR18902">
    <property type="entry name" value="NUCLEAR MITOTIC APPARATUS PROTEIN 1-RELATED"/>
    <property type="match status" value="1"/>
</dbReference>
<keyword evidence="7" id="KW-0498">Mitosis</keyword>
<evidence type="ECO:0000256" key="13">
    <source>
        <dbReference type="ARBA" id="ARBA00023306"/>
    </source>
</evidence>
<feature type="compositionally biased region" description="Acidic residues" evidence="18">
    <location>
        <begin position="329"/>
        <end position="354"/>
    </location>
</feature>
<keyword evidence="3" id="KW-0963">Cytoplasm</keyword>
<evidence type="ECO:0000256" key="11">
    <source>
        <dbReference type="ARBA" id="ARBA00023212"/>
    </source>
</evidence>
<feature type="domain" description="WW" evidence="19">
    <location>
        <begin position="56"/>
        <end position="89"/>
    </location>
</feature>
<dbReference type="GO" id="GO:0097539">
    <property type="term" value="C:ciliary transition fiber"/>
    <property type="evidence" value="ECO:0007669"/>
    <property type="project" value="TreeGrafter"/>
</dbReference>
<dbReference type="InterPro" id="IPR001202">
    <property type="entry name" value="WW_dom"/>
</dbReference>
<dbReference type="InterPro" id="IPR036020">
    <property type="entry name" value="WW_dom_sf"/>
</dbReference>
<keyword evidence="8" id="KW-0970">Cilium biogenesis/degradation</keyword>
<feature type="compositionally biased region" description="Basic and acidic residues" evidence="18">
    <location>
        <begin position="514"/>
        <end position="537"/>
    </location>
</feature>
<dbReference type="CDD" id="cd00201">
    <property type="entry name" value="WW"/>
    <property type="match status" value="1"/>
</dbReference>
<feature type="coiled-coil region" evidence="17">
    <location>
        <begin position="1464"/>
        <end position="1491"/>
    </location>
</feature>
<feature type="compositionally biased region" description="Acidic residues" evidence="18">
    <location>
        <begin position="364"/>
        <end position="374"/>
    </location>
</feature>
<evidence type="ECO:0000256" key="4">
    <source>
        <dbReference type="ARBA" id="ARBA00022553"/>
    </source>
</evidence>
<feature type="compositionally biased region" description="Low complexity" evidence="18">
    <location>
        <begin position="885"/>
        <end position="894"/>
    </location>
</feature>
<evidence type="ECO:0000256" key="1">
    <source>
        <dbReference type="ARBA" id="ARBA00004114"/>
    </source>
</evidence>
<reference evidence="21" key="1">
    <citation type="submission" date="2025-08" db="UniProtKB">
        <authorList>
            <consortium name="RefSeq"/>
        </authorList>
    </citation>
    <scope>IDENTIFICATION</scope>
</reference>
<evidence type="ECO:0000256" key="10">
    <source>
        <dbReference type="ARBA" id="ARBA00023204"/>
    </source>
</evidence>
<evidence type="ECO:0000256" key="14">
    <source>
        <dbReference type="ARBA" id="ARBA00056906"/>
    </source>
</evidence>
<evidence type="ECO:0000256" key="7">
    <source>
        <dbReference type="ARBA" id="ARBA00022776"/>
    </source>
</evidence>
<dbReference type="InParanoid" id="A0A6J2VL45"/>
<feature type="compositionally biased region" description="Basic residues" evidence="18">
    <location>
        <begin position="117"/>
        <end position="131"/>
    </location>
</feature>
<feature type="compositionally biased region" description="Low complexity" evidence="18">
    <location>
        <begin position="1383"/>
        <end position="1398"/>
    </location>
</feature>
<feature type="region of interest" description="Disordered" evidence="18">
    <location>
        <begin position="863"/>
        <end position="964"/>
    </location>
</feature>
<comment type="function">
    <text evidence="14">Plays a role in microtubule organization and/or maintenance for the formation of primary cilia (PC), a microtubule-based structure that protrudes from the surface of epithelial cells. Plays a critical role in G2/M checkpoint and nuclear divisions. A key player in the DNA damage-activated ATR/ATM signaling cascade since it is required for the proper phosphorylation of H2AX, RPA, CHEK2 and CHEK1. Plays a critical role in chromosome segregation, acting as a mediator required for the maintenance of genomic stability through modulation of MDC1, RPA and CHEK1.</text>
</comment>
<evidence type="ECO:0000256" key="16">
    <source>
        <dbReference type="ARBA" id="ARBA00067900"/>
    </source>
</evidence>
<name>A0A6J2VL45_CHACN</name>
<dbReference type="GO" id="GO:0060271">
    <property type="term" value="P:cilium assembly"/>
    <property type="evidence" value="ECO:0007669"/>
    <property type="project" value="TreeGrafter"/>
</dbReference>
<keyword evidence="11" id="KW-0206">Cytoskeleton</keyword>
<dbReference type="OrthoDB" id="6344460at2759"/>
<feature type="compositionally biased region" description="Basic and acidic residues" evidence="18">
    <location>
        <begin position="388"/>
        <end position="405"/>
    </location>
</feature>
<evidence type="ECO:0000313" key="21">
    <source>
        <dbReference type="RefSeq" id="XP_030632637.1"/>
    </source>
</evidence>
<evidence type="ECO:0000256" key="5">
    <source>
        <dbReference type="ARBA" id="ARBA00022618"/>
    </source>
</evidence>
<keyword evidence="10" id="KW-0234">DNA repair</keyword>
<feature type="compositionally biased region" description="Basic and acidic residues" evidence="18">
    <location>
        <begin position="1352"/>
        <end position="1382"/>
    </location>
</feature>
<feature type="region of interest" description="Disordered" evidence="18">
    <location>
        <begin position="1094"/>
        <end position="1133"/>
    </location>
</feature>
<dbReference type="GeneID" id="115814055"/>
<dbReference type="GO" id="GO:0005814">
    <property type="term" value="C:centriole"/>
    <property type="evidence" value="ECO:0007669"/>
    <property type="project" value="UniProtKB-SubCell"/>
</dbReference>
<dbReference type="SUPFAM" id="SSF51045">
    <property type="entry name" value="WW domain"/>
    <property type="match status" value="1"/>
</dbReference>
<feature type="region of interest" description="Disordered" evidence="18">
    <location>
        <begin position="99"/>
        <end position="152"/>
    </location>
</feature>
<dbReference type="GO" id="GO:0051301">
    <property type="term" value="P:cell division"/>
    <property type="evidence" value="ECO:0007669"/>
    <property type="project" value="UniProtKB-KW"/>
</dbReference>
<gene>
    <name evidence="21" type="primary">cep164</name>
</gene>
<evidence type="ECO:0000256" key="3">
    <source>
        <dbReference type="ARBA" id="ARBA00022490"/>
    </source>
</evidence>
<feature type="compositionally biased region" description="Basic and acidic residues" evidence="18">
    <location>
        <begin position="564"/>
        <end position="593"/>
    </location>
</feature>
<dbReference type="Gene3D" id="3.30.1470.10">
    <property type="entry name" value="Photosystem I PsaD, reaction center subunit II"/>
    <property type="match status" value="1"/>
</dbReference>
<protein>
    <recommendedName>
        <fullName evidence="16">Centrosomal protein of 164 kDa</fullName>
    </recommendedName>
</protein>
<evidence type="ECO:0000256" key="18">
    <source>
        <dbReference type="SAM" id="MobiDB-lite"/>
    </source>
</evidence>
<evidence type="ECO:0000256" key="15">
    <source>
        <dbReference type="ARBA" id="ARBA00061715"/>
    </source>
</evidence>
<proteinExistence type="predicted"/>
<evidence type="ECO:0000256" key="8">
    <source>
        <dbReference type="ARBA" id="ARBA00022794"/>
    </source>
</evidence>
<sequence>MTTAALQIGDQLILEEDYDENYIPSEQEIHEYAREIGIDPDREPELLWLAREGMVAPLPAEWKPCQDVTGDIYYFNFSSGQSIWEHPCDEHYRRLVVQERERHSRSTPAAAAGKKDKEKKKKKDKKEKKEKKKEQDALKAPGPLSSALGPLQAPLGSLAPLRGFAADAPIPALRGSLGSSGGLDPLKTSLGGPGSSIGSSLLGGRNEERVSLSLPGFEDEEDDKASGDESPRGTTRLLHNLHLDLDDLGRGLQYEESEVSGTAPPEERTEPELQDLALSGDHSPEPPSQDSLRGRHLHSSPPGGSRELSSGDVCPPTLDAQPCTGMDKTEDELNGEGESIAEEEEYEEDFPEEDGNARETSDGEEKEDIDEVIEQCEASCQEAEEENERAKCKSVEREREASSKEEESEVVVVEYAKCKGASAKAVSENEESSGASDHTQGEGKLLRSEDNAEKGLENEEDCKSHNDEVERERVADEGEQPGKDKDGDEVLEQSVEIAERLKKIEEEEEEESEIVERCISEEVKERSEEDRDEDLERSVQSSGERSKEKEDESEEVVEMCVENKGGKSEDESEAVERCVKSSEDEAESKHEADDGGVVEGRVEISSDTGTVDAEEQAVRKQTKDEIGDSEGKEESDDEEVIERCVKSSDEREEENDDEENRRVKNPVEEDRTEDGVNEEIKCGTAQPREEDSDDEVEERCVKSTEEEEEKEQEKNEEKEDEKSDGAVSNCIQHQNVENEEMKTEEVQKLAQSTFENAQNKGGQRDAKMSESDEEEIERFGSPKRTPVSLVKDITPQTLTTRKGHLGKVLVPQRDRLPSEAGFRSRLSENILDLKDLTTAEHSPLLGHRHIDIVRAPIRLRAAGKEDPTSVGERAQTQHGLYCETSSSISSSSLSKPGGGLPLEVGGSSLAYLGPRPETSRGRLKEREEEAKKREEERERQKKRREEEREREEEEIEKQIEKERNQALQERQRRLRLLREELKREEQEEERRMREEKEEKIRELKQRLQRERREEEDRLTEETHRRLQELRERALRERESQQRAIREEGEVRLRALRSELEAERAAERERMEAQWRRELERLRAESEEELRAERRRLQERKEEQLSSLKQEVRGLERQRDLRSPRSEQQLMEYQRELTDLLQEVREDVQREHRRKLEQLKEDHRQELHTLREKHLEEESRQREQLLRSLQEERDRLLASHSAQLEQLRSQLDIQLQSIRNTHSQKEVELQEKAEQIQMKAKELKTQETLLQTQAAELRKRREQLMDEEDEVQRGMEALPRVLRERDGLRAELERMREERDRLKEEVERLREENGRIRKEREKLESKITSLQERYDKLSLQMSELESAGPSSRPDGEQKKETEKEGEEERRRKERALQVEDLERPLSASPLPLSRDSPSSMEDIRQYICAEGLSLQRARRFLESQAGRLTERRAALRAAQSSLQDPSLQTSTQQLFSNLQQEASTLEQLQETVQRGNSLLRRKEERLHQLENSVAEELSFEERDRLATDRKVTFDVSESDMSSVDGNDGTSSVPTVPVKVQQLAESLQQISGQLNTVLGALGSLTQTQSPLLPSTLPPNQTPSSQLLSAPPLRTFSHASSTPLIPPPTWAWSANHTSTTPSLNGLSSHTSITSGLTTAPRGGTDELLTSRWAKLFPGDGLFLSALPPTLFKLLVYGAMLMLSSLRFRSFHGYWGTPVHKSLLYLFRIYSSKSVEVDSQRLQGLIEGNKRWLETRRKDPSIPLFPRYRTPPSLGGLVQLSLDENNQIKVYHY</sequence>
<evidence type="ECO:0000256" key="17">
    <source>
        <dbReference type="SAM" id="Coils"/>
    </source>
</evidence>
<dbReference type="PANTHER" id="PTHR18902:SF27">
    <property type="entry name" value="CENTROSOMAL PROTEIN OF 164 KDA"/>
    <property type="match status" value="1"/>
</dbReference>
<comment type="subcellular location">
    <subcellularLocation>
        <location evidence="1">Cytoplasm</location>
        <location evidence="1">Cytoskeleton</location>
        <location evidence="1">Microtubule organizing center</location>
        <location evidence="1">Centrosome</location>
        <location evidence="1">Centriole</location>
    </subcellularLocation>
    <subcellularLocation>
        <location evidence="2">Nucleus</location>
    </subcellularLocation>
</comment>
<feature type="region of interest" description="Disordered" evidence="18">
    <location>
        <begin position="171"/>
        <end position="785"/>
    </location>
</feature>
<feature type="compositionally biased region" description="Basic and acidic residues" evidence="18">
    <location>
        <begin position="439"/>
        <end position="488"/>
    </location>
</feature>
<feature type="compositionally biased region" description="Basic and acidic residues" evidence="18">
    <location>
        <begin position="659"/>
        <end position="669"/>
    </location>
</feature>
<feature type="compositionally biased region" description="Basic and acidic residues" evidence="18">
    <location>
        <begin position="917"/>
        <end position="947"/>
    </location>
</feature>
<dbReference type="Pfam" id="PF00397">
    <property type="entry name" value="WW"/>
    <property type="match status" value="1"/>
</dbReference>
<dbReference type="RefSeq" id="XP_030632637.1">
    <property type="nucleotide sequence ID" value="XM_030776777.1"/>
</dbReference>
<keyword evidence="6" id="KW-0227">DNA damage</keyword>
<feature type="compositionally biased region" description="Basic and acidic residues" evidence="18">
    <location>
        <begin position="711"/>
        <end position="724"/>
    </location>
</feature>
<dbReference type="CTD" id="22897"/>
<evidence type="ECO:0000256" key="9">
    <source>
        <dbReference type="ARBA" id="ARBA00023054"/>
    </source>
</evidence>
<feature type="compositionally biased region" description="Basic and acidic residues" evidence="18">
    <location>
        <begin position="1094"/>
        <end position="1124"/>
    </location>
</feature>
<organism evidence="20 21">
    <name type="scientific">Chanos chanos</name>
    <name type="common">Milkfish</name>
    <name type="synonym">Mugil chanos</name>
    <dbReference type="NCBI Taxonomy" id="29144"/>
    <lineage>
        <taxon>Eukaryota</taxon>
        <taxon>Metazoa</taxon>
        <taxon>Chordata</taxon>
        <taxon>Craniata</taxon>
        <taxon>Vertebrata</taxon>
        <taxon>Euteleostomi</taxon>
        <taxon>Actinopterygii</taxon>
        <taxon>Neopterygii</taxon>
        <taxon>Teleostei</taxon>
        <taxon>Ostariophysi</taxon>
        <taxon>Gonorynchiformes</taxon>
        <taxon>Chanidae</taxon>
        <taxon>Chanos</taxon>
    </lineage>
</organism>
<dbReference type="SMART" id="SM00456">
    <property type="entry name" value="WW"/>
    <property type="match status" value="1"/>
</dbReference>
<keyword evidence="12" id="KW-0539">Nucleus</keyword>
<keyword evidence="13" id="KW-0131">Cell cycle</keyword>
<evidence type="ECO:0000256" key="2">
    <source>
        <dbReference type="ARBA" id="ARBA00004123"/>
    </source>
</evidence>
<dbReference type="FunFam" id="3.30.1470.10:FF:000001">
    <property type="entry name" value="Centrosomal protein of 164 kDa"/>
    <property type="match status" value="1"/>
</dbReference>
<evidence type="ECO:0000259" key="19">
    <source>
        <dbReference type="PROSITE" id="PS50020"/>
    </source>
</evidence>
<dbReference type="GO" id="GO:0006281">
    <property type="term" value="P:DNA repair"/>
    <property type="evidence" value="ECO:0007669"/>
    <property type="project" value="UniProtKB-KW"/>
</dbReference>
<feature type="region of interest" description="Disordered" evidence="18">
    <location>
        <begin position="1342"/>
        <end position="1398"/>
    </location>
</feature>
<keyword evidence="9 17" id="KW-0175">Coiled coil</keyword>
<feature type="compositionally biased region" description="Polar residues" evidence="18">
    <location>
        <begin position="749"/>
        <end position="761"/>
    </location>
</feature>
<keyword evidence="20" id="KW-1185">Reference proteome</keyword>
<keyword evidence="5" id="KW-0132">Cell division</keyword>
<dbReference type="PROSITE" id="PS50020">
    <property type="entry name" value="WW_DOMAIN_2"/>
    <property type="match status" value="1"/>
</dbReference>
<accession>A0A6J2VL45</accession>
<evidence type="ECO:0000256" key="6">
    <source>
        <dbReference type="ARBA" id="ARBA00022763"/>
    </source>
</evidence>
<feature type="compositionally biased region" description="Basic and acidic residues" evidence="18">
    <location>
        <begin position="616"/>
        <end position="632"/>
    </location>
</feature>
<evidence type="ECO:0000256" key="12">
    <source>
        <dbReference type="ARBA" id="ARBA00023242"/>
    </source>
</evidence>
<dbReference type="GO" id="GO:0005813">
    <property type="term" value="C:centrosome"/>
    <property type="evidence" value="ECO:0007669"/>
    <property type="project" value="TreeGrafter"/>
</dbReference>
<keyword evidence="4" id="KW-0597">Phosphoprotein</keyword>
<dbReference type="Proteomes" id="UP000504632">
    <property type="component" value="Chromosome 6"/>
</dbReference>
<comment type="subunit">
    <text evidence="15">Interacts (via N-terminus) with ATRIP. Interacts with ATM, ATR and MDC1. Interacts with XPA (via N-terminus) upon UV irradiation. Interacts with CEP83, CCDC92, TTBK2, DVL3, NPHP3 and weakly with NPHP4. Interacts with DZIP1.</text>
</comment>
<dbReference type="InterPro" id="IPR051841">
    <property type="entry name" value="MT-Golgi_org_protein"/>
</dbReference>
<dbReference type="GO" id="GO:0005634">
    <property type="term" value="C:nucleus"/>
    <property type="evidence" value="ECO:0007669"/>
    <property type="project" value="UniProtKB-SubCell"/>
</dbReference>